<evidence type="ECO:0000256" key="4">
    <source>
        <dbReference type="ARBA" id="ARBA00022989"/>
    </source>
</evidence>
<name>A0A5C6M438_9PLAN</name>
<keyword evidence="2" id="KW-1003">Cell membrane</keyword>
<evidence type="ECO:0000259" key="8">
    <source>
        <dbReference type="Pfam" id="PF12698"/>
    </source>
</evidence>
<evidence type="ECO:0000313" key="9">
    <source>
        <dbReference type="EMBL" id="TWW09057.1"/>
    </source>
</evidence>
<keyword evidence="10" id="KW-1185">Reference proteome</keyword>
<gene>
    <name evidence="9" type="ORF">E3A20_18130</name>
</gene>
<dbReference type="GO" id="GO:0140359">
    <property type="term" value="F:ABC-type transporter activity"/>
    <property type="evidence" value="ECO:0007669"/>
    <property type="project" value="InterPro"/>
</dbReference>
<keyword evidence="5 7" id="KW-0472">Membrane</keyword>
<organism evidence="9 10">
    <name type="scientific">Planctomyces bekefii</name>
    <dbReference type="NCBI Taxonomy" id="1653850"/>
    <lineage>
        <taxon>Bacteria</taxon>
        <taxon>Pseudomonadati</taxon>
        <taxon>Planctomycetota</taxon>
        <taxon>Planctomycetia</taxon>
        <taxon>Planctomycetales</taxon>
        <taxon>Planctomycetaceae</taxon>
        <taxon>Planctomyces</taxon>
    </lineage>
</organism>
<evidence type="ECO:0000313" key="10">
    <source>
        <dbReference type="Proteomes" id="UP000321083"/>
    </source>
</evidence>
<evidence type="ECO:0000256" key="6">
    <source>
        <dbReference type="SAM" id="MobiDB-lite"/>
    </source>
</evidence>
<feature type="transmembrane region" description="Helical" evidence="7">
    <location>
        <begin position="349"/>
        <end position="370"/>
    </location>
</feature>
<reference evidence="9 10" key="1">
    <citation type="submission" date="2019-08" db="EMBL/GenBank/DDBJ databases">
        <title>100 year-old enigma solved: identification of Planctomyces bekefii, the type genus and species of the phylum Planctomycetes.</title>
        <authorList>
            <person name="Svetlana D.N."/>
            <person name="Overmann J."/>
        </authorList>
    </citation>
    <scope>NUCLEOTIDE SEQUENCE [LARGE SCALE GENOMIC DNA]</scope>
    <source>
        <strain evidence="9">Phe10_nw2017</strain>
    </source>
</reference>
<protein>
    <submittedName>
        <fullName evidence="9">ABC transporter permease</fullName>
    </submittedName>
</protein>
<dbReference type="EMBL" id="SRHE01000404">
    <property type="protein sequence ID" value="TWW09057.1"/>
    <property type="molecule type" value="Genomic_DNA"/>
</dbReference>
<comment type="caution">
    <text evidence="9">The sequence shown here is derived from an EMBL/GenBank/DDBJ whole genome shotgun (WGS) entry which is preliminary data.</text>
</comment>
<keyword evidence="4 7" id="KW-1133">Transmembrane helix</keyword>
<proteinExistence type="predicted"/>
<evidence type="ECO:0000256" key="2">
    <source>
        <dbReference type="ARBA" id="ARBA00022475"/>
    </source>
</evidence>
<keyword evidence="3 7" id="KW-0812">Transmembrane</keyword>
<dbReference type="AlphaFoldDB" id="A0A5C6M438"/>
<dbReference type="InterPro" id="IPR051449">
    <property type="entry name" value="ABC-2_transporter_component"/>
</dbReference>
<feature type="domain" description="ABC-2 type transporter transmembrane" evidence="8">
    <location>
        <begin position="21"/>
        <end position="453"/>
    </location>
</feature>
<evidence type="ECO:0000256" key="3">
    <source>
        <dbReference type="ARBA" id="ARBA00022692"/>
    </source>
</evidence>
<reference evidence="9 10" key="2">
    <citation type="submission" date="2019-08" db="EMBL/GenBank/DDBJ databases">
        <authorList>
            <person name="Henke P."/>
        </authorList>
    </citation>
    <scope>NUCLEOTIDE SEQUENCE [LARGE SCALE GENOMIC DNA]</scope>
    <source>
        <strain evidence="9">Phe10_nw2017</strain>
    </source>
</reference>
<feature type="transmembrane region" description="Helical" evidence="7">
    <location>
        <begin position="20"/>
        <end position="38"/>
    </location>
</feature>
<dbReference type="GO" id="GO:0005886">
    <property type="term" value="C:plasma membrane"/>
    <property type="evidence" value="ECO:0007669"/>
    <property type="project" value="UniProtKB-SubCell"/>
</dbReference>
<evidence type="ECO:0000256" key="1">
    <source>
        <dbReference type="ARBA" id="ARBA00004651"/>
    </source>
</evidence>
<feature type="transmembrane region" description="Helical" evidence="7">
    <location>
        <begin position="316"/>
        <end position="337"/>
    </location>
</feature>
<dbReference type="Pfam" id="PF12698">
    <property type="entry name" value="ABC2_membrane_3"/>
    <property type="match status" value="1"/>
</dbReference>
<sequence>MILTFLRIAYLRLRNNPLELLLVFVMPVLFFSIFAMIFSQGIAAGTEKPVRLGLLLPGGNVAAADLQAELQQNTSLICTDLGGLPTESGRQERVILEAQNSSRYDLLLLLSADFSTAEEDRFRVRLVTDGQNAMAVAMVRAILEEYYAVQRVEGVVEQLQESVRSAAKERLLPAVEESAGQGAFFREPISPRTVFAGSGAPPSVEPGLAPVSADQPASVLDPPTDPAPGTFAEAADPDPETLLTAGPEPQISVDNPQAADQQNPRIAMYAAGIAVLFLLFACTGHAATMLEEAESGTLDRILVSEAGLLQIVAGKWLGIFLMGCLQLSVMFVFAEAVFRIHLWQHLDGFLVMAGSTSAATASFAMLMATICRTRSQLQGTATVIILSMSAMGGSMIPRFVMSDRMKELGRWTFNAWALDGFQKVFWFQSPIESLRPEVTVLLGSSLVMSLATLLLSGRWRRGL</sequence>
<dbReference type="Proteomes" id="UP000321083">
    <property type="component" value="Unassembled WGS sequence"/>
</dbReference>
<feature type="transmembrane region" description="Helical" evidence="7">
    <location>
        <begin position="266"/>
        <end position="287"/>
    </location>
</feature>
<feature type="region of interest" description="Disordered" evidence="6">
    <location>
        <begin position="196"/>
        <end position="235"/>
    </location>
</feature>
<accession>A0A5C6M438</accession>
<dbReference type="InterPro" id="IPR013525">
    <property type="entry name" value="ABC2_TM"/>
</dbReference>
<feature type="transmembrane region" description="Helical" evidence="7">
    <location>
        <begin position="438"/>
        <end position="457"/>
    </location>
</feature>
<feature type="transmembrane region" description="Helical" evidence="7">
    <location>
        <begin position="376"/>
        <end position="396"/>
    </location>
</feature>
<dbReference type="PANTHER" id="PTHR30294:SF38">
    <property type="entry name" value="TRANSPORT PERMEASE PROTEIN"/>
    <property type="match status" value="1"/>
</dbReference>
<evidence type="ECO:0000256" key="7">
    <source>
        <dbReference type="SAM" id="Phobius"/>
    </source>
</evidence>
<comment type="subcellular location">
    <subcellularLocation>
        <location evidence="1">Cell membrane</location>
        <topology evidence="1">Multi-pass membrane protein</topology>
    </subcellularLocation>
</comment>
<evidence type="ECO:0000256" key="5">
    <source>
        <dbReference type="ARBA" id="ARBA00023136"/>
    </source>
</evidence>
<dbReference type="PANTHER" id="PTHR30294">
    <property type="entry name" value="MEMBRANE COMPONENT OF ABC TRANSPORTER YHHJ-RELATED"/>
    <property type="match status" value="1"/>
</dbReference>